<evidence type="ECO:0000313" key="4">
    <source>
        <dbReference type="EMBL" id="MBP1936732.1"/>
    </source>
</evidence>
<accession>A0ABS4H2X4</accession>
<dbReference type="PROSITE" id="PS50977">
    <property type="entry name" value="HTH_TETR_2"/>
    <property type="match status" value="1"/>
</dbReference>
<feature type="domain" description="HTH tetR-type" evidence="3">
    <location>
        <begin position="6"/>
        <end position="66"/>
    </location>
</feature>
<gene>
    <name evidence="4" type="ORF">J2Z20_001613</name>
</gene>
<name>A0ABS4H2X4_9BACL</name>
<keyword evidence="5" id="KW-1185">Reference proteome</keyword>
<keyword evidence="1 2" id="KW-0238">DNA-binding</keyword>
<dbReference type="Gene3D" id="1.10.357.10">
    <property type="entry name" value="Tetracycline Repressor, domain 2"/>
    <property type="match status" value="1"/>
</dbReference>
<evidence type="ECO:0000313" key="5">
    <source>
        <dbReference type="Proteomes" id="UP001519273"/>
    </source>
</evidence>
<dbReference type="PANTHER" id="PTHR43479:SF22">
    <property type="entry name" value="TRANSCRIPTIONAL REGULATOR, TETR FAMILY"/>
    <property type="match status" value="1"/>
</dbReference>
<dbReference type="InterPro" id="IPR050624">
    <property type="entry name" value="HTH-type_Tx_Regulator"/>
</dbReference>
<dbReference type="InterPro" id="IPR001647">
    <property type="entry name" value="HTH_TetR"/>
</dbReference>
<dbReference type="Proteomes" id="UP001519273">
    <property type="component" value="Unassembled WGS sequence"/>
</dbReference>
<sequence length="300" mass="35101">MPDKIADKKKQIIKTSMHLFAQKGAHATSMQEIAELCGISKGTLYQYFKSKEELEQSIFQYTFQSLYEEMVQVEKDSHLSLKEIFVKQVEVLLNHAMELHEFFMVQFQKHIGAPEEHPWQQQYMMQLNLESLRWLRRKLEAMYGPDIVPYSADILLLIKGVLSSYVPLLIGRLKVALDFPKWSENLWDIMDMYAASLLRKRPEPILPLDALPEWSNGEVETGHEHRHPFVIIRELREALKLSAMNDQDREDAQESLRILESELMELKPRRAIVSGMLSNLREIEEHADMVDELNQSIHKQ</sequence>
<evidence type="ECO:0000259" key="3">
    <source>
        <dbReference type="PROSITE" id="PS50977"/>
    </source>
</evidence>
<dbReference type="Pfam" id="PF00440">
    <property type="entry name" value="TetR_N"/>
    <property type="match status" value="1"/>
</dbReference>
<reference evidence="4 5" key="1">
    <citation type="submission" date="2021-03" db="EMBL/GenBank/DDBJ databases">
        <title>Genomic Encyclopedia of Type Strains, Phase IV (KMG-IV): sequencing the most valuable type-strain genomes for metagenomic binning, comparative biology and taxonomic classification.</title>
        <authorList>
            <person name="Goeker M."/>
        </authorList>
    </citation>
    <scope>NUCLEOTIDE SEQUENCE [LARGE SCALE GENOMIC DNA]</scope>
    <source>
        <strain evidence="4 5">DSM 23491</strain>
    </source>
</reference>
<dbReference type="PRINTS" id="PR00455">
    <property type="entry name" value="HTHTETR"/>
</dbReference>
<comment type="caution">
    <text evidence="4">The sequence shown here is derived from an EMBL/GenBank/DDBJ whole genome shotgun (WGS) entry which is preliminary data.</text>
</comment>
<evidence type="ECO:0000256" key="2">
    <source>
        <dbReference type="PROSITE-ProRule" id="PRU00335"/>
    </source>
</evidence>
<protein>
    <submittedName>
        <fullName evidence="4">AcrR family transcriptional regulator</fullName>
    </submittedName>
</protein>
<dbReference type="SUPFAM" id="SSF46689">
    <property type="entry name" value="Homeodomain-like"/>
    <property type="match status" value="1"/>
</dbReference>
<dbReference type="RefSeq" id="WP_209847836.1">
    <property type="nucleotide sequence ID" value="NZ_CBCRVE010000003.1"/>
</dbReference>
<proteinExistence type="predicted"/>
<organism evidence="4 5">
    <name type="scientific">Paenibacillus sediminis</name>
    <dbReference type="NCBI Taxonomy" id="664909"/>
    <lineage>
        <taxon>Bacteria</taxon>
        <taxon>Bacillati</taxon>
        <taxon>Bacillota</taxon>
        <taxon>Bacilli</taxon>
        <taxon>Bacillales</taxon>
        <taxon>Paenibacillaceae</taxon>
        <taxon>Paenibacillus</taxon>
    </lineage>
</organism>
<evidence type="ECO:0000256" key="1">
    <source>
        <dbReference type="ARBA" id="ARBA00023125"/>
    </source>
</evidence>
<dbReference type="PANTHER" id="PTHR43479">
    <property type="entry name" value="ACREF/ENVCD OPERON REPRESSOR-RELATED"/>
    <property type="match status" value="1"/>
</dbReference>
<dbReference type="InterPro" id="IPR009057">
    <property type="entry name" value="Homeodomain-like_sf"/>
</dbReference>
<dbReference type="EMBL" id="JAGGKP010000002">
    <property type="protein sequence ID" value="MBP1936732.1"/>
    <property type="molecule type" value="Genomic_DNA"/>
</dbReference>
<feature type="DNA-binding region" description="H-T-H motif" evidence="2">
    <location>
        <begin position="29"/>
        <end position="48"/>
    </location>
</feature>